<proteinExistence type="inferred from homology"/>
<name>A0ABM1VAJ6_SOLPN</name>
<evidence type="ECO:0000259" key="10">
    <source>
        <dbReference type="PROSITE" id="PS51032"/>
    </source>
</evidence>
<evidence type="ECO:0000256" key="1">
    <source>
        <dbReference type="ARBA" id="ARBA00004123"/>
    </source>
</evidence>
<feature type="region of interest" description="Disordered" evidence="9">
    <location>
        <begin position="50"/>
        <end position="74"/>
    </location>
</feature>
<evidence type="ECO:0000256" key="6">
    <source>
        <dbReference type="ARBA" id="ARBA00023163"/>
    </source>
</evidence>
<feature type="region of interest" description="Disordered" evidence="9">
    <location>
        <begin position="145"/>
        <end position="173"/>
    </location>
</feature>
<feature type="compositionally biased region" description="Polar residues" evidence="9">
    <location>
        <begin position="155"/>
        <end position="170"/>
    </location>
</feature>
<gene>
    <name evidence="12 13" type="primary">LOC107019058</name>
</gene>
<accession>A0ABM1VAJ6</accession>
<evidence type="ECO:0000256" key="3">
    <source>
        <dbReference type="ARBA" id="ARBA00023016"/>
    </source>
</evidence>
<evidence type="ECO:0000256" key="4">
    <source>
        <dbReference type="ARBA" id="ARBA00023125"/>
    </source>
</evidence>
<feature type="region of interest" description="Disordered" evidence="9">
    <location>
        <begin position="1"/>
        <end position="31"/>
    </location>
</feature>
<evidence type="ECO:0000256" key="8">
    <source>
        <dbReference type="ARBA" id="ARBA00024343"/>
    </source>
</evidence>
<evidence type="ECO:0000313" key="11">
    <source>
        <dbReference type="Proteomes" id="UP000694930"/>
    </source>
</evidence>
<dbReference type="InterPro" id="IPR036955">
    <property type="entry name" value="AP2/ERF_dom_sf"/>
</dbReference>
<evidence type="ECO:0000313" key="12">
    <source>
        <dbReference type="RefSeq" id="XP_015075127.1"/>
    </source>
</evidence>
<dbReference type="Proteomes" id="UP000694930">
    <property type="component" value="Chromosome 5"/>
</dbReference>
<keyword evidence="3" id="KW-0346">Stress response</keyword>
<comment type="similarity">
    <text evidence="8">Belongs to the AP2/ERF transcription factor family. ERF subfamily.</text>
</comment>
<evidence type="ECO:0000256" key="9">
    <source>
        <dbReference type="SAM" id="MobiDB-lite"/>
    </source>
</evidence>
<feature type="compositionally biased region" description="Basic residues" evidence="9">
    <location>
        <begin position="56"/>
        <end position="70"/>
    </location>
</feature>
<dbReference type="PRINTS" id="PR00367">
    <property type="entry name" value="ETHRSPELEMNT"/>
</dbReference>
<evidence type="ECO:0000256" key="7">
    <source>
        <dbReference type="ARBA" id="ARBA00023242"/>
    </source>
</evidence>
<dbReference type="PANTHER" id="PTHR31241">
    <property type="entry name" value="DEHYDRATION-RESPONSIVE ELEMENT-BINDING PROTEIN 2C"/>
    <property type="match status" value="1"/>
</dbReference>
<dbReference type="Pfam" id="PF00847">
    <property type="entry name" value="AP2"/>
    <property type="match status" value="1"/>
</dbReference>
<dbReference type="SMART" id="SM00380">
    <property type="entry name" value="AP2"/>
    <property type="match status" value="1"/>
</dbReference>
<feature type="compositionally biased region" description="Polar residues" evidence="9">
    <location>
        <begin position="1"/>
        <end position="10"/>
    </location>
</feature>
<dbReference type="SUPFAM" id="SSF54171">
    <property type="entry name" value="DNA-binding domain"/>
    <property type="match status" value="1"/>
</dbReference>
<dbReference type="CDD" id="cd00018">
    <property type="entry name" value="AP2"/>
    <property type="match status" value="1"/>
</dbReference>
<keyword evidence="6" id="KW-0804">Transcription</keyword>
<dbReference type="RefSeq" id="XP_027772764.1">
    <property type="nucleotide sequence ID" value="XM_027916963.1"/>
</dbReference>
<dbReference type="PANTHER" id="PTHR31241:SF62">
    <property type="entry name" value="DEHYDRATION-RESPONSIVE ELEMENT-BINDING PROTEIN 2D"/>
    <property type="match status" value="1"/>
</dbReference>
<dbReference type="InterPro" id="IPR016177">
    <property type="entry name" value="DNA-bd_dom_sf"/>
</dbReference>
<keyword evidence="7" id="KW-0539">Nucleus</keyword>
<dbReference type="InterPro" id="IPR001471">
    <property type="entry name" value="AP2/ERF_dom"/>
</dbReference>
<evidence type="ECO:0000313" key="13">
    <source>
        <dbReference type="RefSeq" id="XP_027772764.1"/>
    </source>
</evidence>
<dbReference type="RefSeq" id="XP_015075127.1">
    <property type="nucleotide sequence ID" value="XM_015219641.2"/>
</dbReference>
<reference evidence="11" key="1">
    <citation type="journal article" date="2014" name="Nat. Genet.">
        <title>The genome of the stress-tolerant wild tomato species Solanum pennellii.</title>
        <authorList>
            <person name="Bolger A."/>
            <person name="Scossa F."/>
            <person name="Bolger M.E."/>
            <person name="Lanz C."/>
            <person name="Maumus F."/>
            <person name="Tohge T."/>
            <person name="Quesneville H."/>
            <person name="Alseekh S."/>
            <person name="Sorensen I."/>
            <person name="Lichtenstein G."/>
            <person name="Fich E.A."/>
            <person name="Conte M."/>
            <person name="Keller H."/>
            <person name="Schneeberger K."/>
            <person name="Schwacke R."/>
            <person name="Ofner I."/>
            <person name="Vrebalov J."/>
            <person name="Xu Y."/>
            <person name="Osorio S."/>
            <person name="Aflitos S.A."/>
            <person name="Schijlen E."/>
            <person name="Jimenez-Gomez J.M."/>
            <person name="Ryngajllo M."/>
            <person name="Kimura S."/>
            <person name="Kumar R."/>
            <person name="Koenig D."/>
            <person name="Headland L.R."/>
            <person name="Maloof J.N."/>
            <person name="Sinha N."/>
            <person name="van Ham R.C."/>
            <person name="Lankhorst R.K."/>
            <person name="Mao L."/>
            <person name="Vogel A."/>
            <person name="Arsova B."/>
            <person name="Panstruga R."/>
            <person name="Fei Z."/>
            <person name="Rose J.K."/>
            <person name="Zamir D."/>
            <person name="Carrari F."/>
            <person name="Giovannoni J.J."/>
            <person name="Weigel D."/>
            <person name="Usadel B."/>
            <person name="Fernie A.R."/>
        </authorList>
    </citation>
    <scope>NUCLEOTIDE SEQUENCE [LARGE SCALE GENOMIC DNA]</scope>
</reference>
<evidence type="ECO:0000256" key="5">
    <source>
        <dbReference type="ARBA" id="ARBA00023159"/>
    </source>
</evidence>
<protein>
    <submittedName>
        <fullName evidence="12 13">Dehydration-responsive element-binding protein 2A-like</fullName>
    </submittedName>
</protein>
<keyword evidence="4" id="KW-0238">DNA-binding</keyword>
<dbReference type="PROSITE" id="PS51032">
    <property type="entry name" value="AP2_ERF"/>
    <property type="match status" value="1"/>
</dbReference>
<comment type="subcellular location">
    <subcellularLocation>
        <location evidence="1">Nucleus</location>
    </subcellularLocation>
</comment>
<keyword evidence="2" id="KW-0805">Transcription regulation</keyword>
<sequence>MAVLDQTSNMMLPMDYTRKKKSRSRKDAPKNVAQTLAKWKEVNEKLDACDDDGRKPVRKVPAKGSKKGCMKGKGGPDNGRCKYRGVRQRTWGKWVAEIREPHRGRRLWLGTFDTAIEAALAYDEAARAMYGPCARLNLPDYYASSKESSKDDSSLPTVSHSDSNTASSFSEVCPAGDMMRRRANVPAIRHEDRLNEIEIDGARTGSNEIGTPLSSLREEAKDEAKEVLDKSETFTPLSSLREQAENEAKQVLDKSETFEIKEEPAACSYDSRDIGQGDLGNLCLDDEMFDVNELLGMMDSTPLDASAPSQDVGFVPPKQEQYAYDPSYQLHSAAYGDNQLSNPAYQLDNADDQFSNYQLDNADDQFSNPYAGVDTLEGLQQMEQQPTIEIDYDFDFLRPGRQEDFNFCLDDLGVLDF</sequence>
<evidence type="ECO:0000256" key="2">
    <source>
        <dbReference type="ARBA" id="ARBA00023015"/>
    </source>
</evidence>
<reference evidence="12 13" key="2">
    <citation type="submission" date="2025-05" db="UniProtKB">
        <authorList>
            <consortium name="RefSeq"/>
        </authorList>
    </citation>
    <scope>IDENTIFICATION</scope>
</reference>
<dbReference type="GeneID" id="107019058"/>
<organism evidence="11 13">
    <name type="scientific">Solanum pennellii</name>
    <name type="common">Tomato</name>
    <name type="synonym">Lycopersicon pennellii</name>
    <dbReference type="NCBI Taxonomy" id="28526"/>
    <lineage>
        <taxon>Eukaryota</taxon>
        <taxon>Viridiplantae</taxon>
        <taxon>Streptophyta</taxon>
        <taxon>Embryophyta</taxon>
        <taxon>Tracheophyta</taxon>
        <taxon>Spermatophyta</taxon>
        <taxon>Magnoliopsida</taxon>
        <taxon>eudicotyledons</taxon>
        <taxon>Gunneridae</taxon>
        <taxon>Pentapetalae</taxon>
        <taxon>asterids</taxon>
        <taxon>lamiids</taxon>
        <taxon>Solanales</taxon>
        <taxon>Solanaceae</taxon>
        <taxon>Solanoideae</taxon>
        <taxon>Solaneae</taxon>
        <taxon>Solanum</taxon>
        <taxon>Solanum subgen. Lycopersicon</taxon>
    </lineage>
</organism>
<dbReference type="Gene3D" id="3.30.730.10">
    <property type="entry name" value="AP2/ERF domain"/>
    <property type="match status" value="1"/>
</dbReference>
<keyword evidence="11" id="KW-1185">Reference proteome</keyword>
<keyword evidence="5" id="KW-0010">Activator</keyword>
<feature type="domain" description="AP2/ERF" evidence="10">
    <location>
        <begin position="82"/>
        <end position="139"/>
    </location>
</feature>